<dbReference type="RefSeq" id="WP_100289015.1">
    <property type="nucleotide sequence ID" value="NZ_PHHA01000018.1"/>
</dbReference>
<dbReference type="OrthoDB" id="5325383at2"/>
<keyword evidence="4" id="KW-1185">Reference proteome</keyword>
<dbReference type="Gene3D" id="3.30.110.40">
    <property type="entry name" value="TusA-like domain"/>
    <property type="match status" value="1"/>
</dbReference>
<proteinExistence type="inferred from homology"/>
<dbReference type="EMBL" id="PHHA01000018">
    <property type="protein sequence ID" value="PJG85158.1"/>
    <property type="molecule type" value="Genomic_DNA"/>
</dbReference>
<comment type="caution">
    <text evidence="3">The sequence shown here is derived from an EMBL/GenBank/DDBJ whole genome shotgun (WGS) entry which is preliminary data.</text>
</comment>
<name>A0A2M8S219_9PAST</name>
<dbReference type="PROSITE" id="PS01148">
    <property type="entry name" value="UPF0033"/>
    <property type="match status" value="1"/>
</dbReference>
<accession>A0A2M8S219</accession>
<feature type="domain" description="UPF0033" evidence="2">
    <location>
        <begin position="22"/>
        <end position="46"/>
    </location>
</feature>
<comment type="similarity">
    <text evidence="1">Belongs to the sulfur carrier protein TusA family.</text>
</comment>
<dbReference type="AlphaFoldDB" id="A0A2M8S219"/>
<organism evidence="3 4">
    <name type="scientific">Conservatibacter flavescens</name>
    <dbReference type="NCBI Taxonomy" id="28161"/>
    <lineage>
        <taxon>Bacteria</taxon>
        <taxon>Pseudomonadati</taxon>
        <taxon>Pseudomonadota</taxon>
        <taxon>Gammaproteobacteria</taxon>
        <taxon>Pasteurellales</taxon>
        <taxon>Pasteurellaceae</taxon>
        <taxon>Conservatibacter</taxon>
    </lineage>
</organism>
<sequence>MAFIVIQKKDKDPKDIIPDYTLDTLGEPCPYPAITMLETMPQLKEGEILELLSDCAQSINNIPVDTKNHGYTLLSVEQDGTTLRYLIQR</sequence>
<evidence type="ECO:0000313" key="3">
    <source>
        <dbReference type="EMBL" id="PJG85158.1"/>
    </source>
</evidence>
<dbReference type="PANTHER" id="PTHR33279:SF6">
    <property type="entry name" value="SULFUR CARRIER PROTEIN YEDF-RELATED"/>
    <property type="match status" value="1"/>
</dbReference>
<reference evidence="3 4" key="1">
    <citation type="submission" date="2017-11" db="EMBL/GenBank/DDBJ databases">
        <title>Reclassification of Bisgaard taxon 7 as Conservatibacter flavescens gen. nov., sp. nov.</title>
        <authorList>
            <person name="Christensen H."/>
        </authorList>
    </citation>
    <scope>NUCLEOTIDE SEQUENCE [LARGE SCALE GENOMIC DNA]</scope>
    <source>
        <strain evidence="3 4">7_4</strain>
    </source>
</reference>
<dbReference type="PANTHER" id="PTHR33279">
    <property type="entry name" value="SULFUR CARRIER PROTEIN YEDF-RELATED"/>
    <property type="match status" value="1"/>
</dbReference>
<protein>
    <submittedName>
        <fullName evidence="3">SirA-like protein</fullName>
    </submittedName>
</protein>
<dbReference type="Pfam" id="PF01206">
    <property type="entry name" value="TusA"/>
    <property type="match status" value="1"/>
</dbReference>
<dbReference type="SUPFAM" id="SSF64307">
    <property type="entry name" value="SirA-like"/>
    <property type="match status" value="1"/>
</dbReference>
<evidence type="ECO:0000256" key="1">
    <source>
        <dbReference type="ARBA" id="ARBA00008984"/>
    </source>
</evidence>
<gene>
    <name evidence="3" type="ORF">CVP05_07845</name>
</gene>
<dbReference type="InterPro" id="IPR001455">
    <property type="entry name" value="TusA-like"/>
</dbReference>
<dbReference type="InterPro" id="IPR036868">
    <property type="entry name" value="TusA-like_sf"/>
</dbReference>
<evidence type="ECO:0000313" key="4">
    <source>
        <dbReference type="Proteomes" id="UP000229329"/>
    </source>
</evidence>
<evidence type="ECO:0000259" key="2">
    <source>
        <dbReference type="PROSITE" id="PS01148"/>
    </source>
</evidence>
<dbReference type="Proteomes" id="UP000229329">
    <property type="component" value="Unassembled WGS sequence"/>
</dbReference>
<dbReference type="NCBIfam" id="NF008242">
    <property type="entry name" value="PRK11018.1"/>
    <property type="match status" value="1"/>
</dbReference>